<evidence type="ECO:0000256" key="1">
    <source>
        <dbReference type="SAM" id="MobiDB-lite"/>
    </source>
</evidence>
<protein>
    <submittedName>
        <fullName evidence="3">Nei like DNA glycosylase 1</fullName>
    </submittedName>
</protein>
<dbReference type="SUPFAM" id="SSF57716">
    <property type="entry name" value="Glucocorticoid receptor-like (DNA-binding domain)"/>
    <property type="match status" value="1"/>
</dbReference>
<dbReference type="AlphaFoldDB" id="A0A8C0ES38"/>
<feature type="compositionally biased region" description="Gly residues" evidence="1">
    <location>
        <begin position="1"/>
        <end position="13"/>
    </location>
</feature>
<dbReference type="PANTHER" id="PTHR22993:SF27">
    <property type="entry name" value="ENDONUCLEASE 8-LIKE 1"/>
    <property type="match status" value="1"/>
</dbReference>
<feature type="domain" description="Endonuclease VIII-like 1 DNA binding" evidence="2">
    <location>
        <begin position="170"/>
        <end position="200"/>
    </location>
</feature>
<dbReference type="GO" id="GO:0019104">
    <property type="term" value="F:DNA N-glycosylase activity"/>
    <property type="evidence" value="ECO:0007669"/>
    <property type="project" value="TreeGrafter"/>
</dbReference>
<proteinExistence type="predicted"/>
<name>A0A8C0ES38_BUBBB</name>
<dbReference type="GO" id="GO:0003676">
    <property type="term" value="F:nucleic acid binding"/>
    <property type="evidence" value="ECO:0007669"/>
    <property type="project" value="InterPro"/>
</dbReference>
<dbReference type="Proteomes" id="UP000694567">
    <property type="component" value="Unplaced"/>
</dbReference>
<dbReference type="InterPro" id="IPR015371">
    <property type="entry name" value="Endonuclease-VIII_DNA-bd"/>
</dbReference>
<sequence length="336" mass="37322">MLEGGMLEGGCRGTSGFPSISSPSPQSERPATPPAAAQPEGRPLLCLGCFYCTAVQQPCPGDPCLMRCCRENVLKNLDDKAFDKPICEALLNQKFFNGIGNYLRAEILYRLKIPPFEKARTVLENPALTLSKKLKLMRENPDLLELCHTVPMEVITAGEKKLFEPDHSDNYAAFKNWLQCYLVPGMSTLRDRSGRTVWFQVGAWGHCLGLGGHQPPPPRRHQPLLCFLRPPQRAWDGQWSWGMEPAVPKASYQHSLPGQRRCASQGAFPSQHPHPLPRLPGWERRLCSPRGCEPEPSDVLAREGIWWGRRGAPSSHSSSPVPISQCSAHASPGWPH</sequence>
<organism evidence="3 4">
    <name type="scientific">Bubo bubo</name>
    <name type="common">Eurasian eagle-owl</name>
    <name type="synonym">Strix bubo</name>
    <dbReference type="NCBI Taxonomy" id="30461"/>
    <lineage>
        <taxon>Eukaryota</taxon>
        <taxon>Metazoa</taxon>
        <taxon>Chordata</taxon>
        <taxon>Craniata</taxon>
        <taxon>Vertebrata</taxon>
        <taxon>Euteleostomi</taxon>
        <taxon>Archelosauria</taxon>
        <taxon>Archosauria</taxon>
        <taxon>Dinosauria</taxon>
        <taxon>Saurischia</taxon>
        <taxon>Theropoda</taxon>
        <taxon>Coelurosauria</taxon>
        <taxon>Aves</taxon>
        <taxon>Neognathae</taxon>
        <taxon>Neoaves</taxon>
        <taxon>Telluraves</taxon>
        <taxon>Strigiformes</taxon>
        <taxon>Strigidae</taxon>
        <taxon>Bubo</taxon>
    </lineage>
</organism>
<evidence type="ECO:0000313" key="3">
    <source>
        <dbReference type="Ensembl" id="ENSBOBP00000008452.1"/>
    </source>
</evidence>
<reference evidence="3" key="2">
    <citation type="submission" date="2025-09" db="UniProtKB">
        <authorList>
            <consortium name="Ensembl"/>
        </authorList>
    </citation>
    <scope>IDENTIFICATION</scope>
</reference>
<dbReference type="PANTHER" id="PTHR22993">
    <property type="entry name" value="FORMAMIDOPYRIMIDINE-DNA GLYCOSYLASE"/>
    <property type="match status" value="1"/>
</dbReference>
<dbReference type="GO" id="GO:0003906">
    <property type="term" value="F:DNA-(apurinic or apyrimidinic site) endonuclease activity"/>
    <property type="evidence" value="ECO:0007669"/>
    <property type="project" value="TreeGrafter"/>
</dbReference>
<dbReference type="SUPFAM" id="SSF46946">
    <property type="entry name" value="S13-like H2TH domain"/>
    <property type="match status" value="1"/>
</dbReference>
<keyword evidence="4" id="KW-1185">Reference proteome</keyword>
<feature type="compositionally biased region" description="Polar residues" evidence="1">
    <location>
        <begin position="16"/>
        <end position="29"/>
    </location>
</feature>
<accession>A0A8C0ES38</accession>
<evidence type="ECO:0000259" key="2">
    <source>
        <dbReference type="Pfam" id="PF09292"/>
    </source>
</evidence>
<dbReference type="Gene3D" id="1.10.8.50">
    <property type="match status" value="1"/>
</dbReference>
<evidence type="ECO:0000313" key="4">
    <source>
        <dbReference type="Proteomes" id="UP000694567"/>
    </source>
</evidence>
<dbReference type="Ensembl" id="ENSBOBT00000008671.1">
    <property type="protein sequence ID" value="ENSBOBP00000008452.1"/>
    <property type="gene ID" value="ENSBOBG00000005496.1"/>
</dbReference>
<dbReference type="GO" id="GO:0006284">
    <property type="term" value="P:base-excision repair"/>
    <property type="evidence" value="ECO:0007669"/>
    <property type="project" value="TreeGrafter"/>
</dbReference>
<dbReference type="Pfam" id="PF09292">
    <property type="entry name" value="Neil1-DNA_bind"/>
    <property type="match status" value="1"/>
</dbReference>
<feature type="region of interest" description="Disordered" evidence="1">
    <location>
        <begin position="311"/>
        <end position="336"/>
    </location>
</feature>
<feature type="compositionally biased region" description="Low complexity" evidence="1">
    <location>
        <begin position="313"/>
        <end position="327"/>
    </location>
</feature>
<reference evidence="3" key="1">
    <citation type="submission" date="2025-08" db="UniProtKB">
        <authorList>
            <consortium name="Ensembl"/>
        </authorList>
    </citation>
    <scope>IDENTIFICATION</scope>
</reference>
<dbReference type="FunFam" id="1.10.8.50:FF:000007">
    <property type="entry name" value="endonuclease 8-like 1 isoform X1"/>
    <property type="match status" value="1"/>
</dbReference>
<dbReference type="GO" id="GO:0005634">
    <property type="term" value="C:nucleus"/>
    <property type="evidence" value="ECO:0007669"/>
    <property type="project" value="TreeGrafter"/>
</dbReference>
<feature type="region of interest" description="Disordered" evidence="1">
    <location>
        <begin position="1"/>
        <end position="36"/>
    </location>
</feature>
<dbReference type="InterPro" id="IPR010979">
    <property type="entry name" value="Ribosomal_uS13-like_H2TH"/>
</dbReference>